<reference evidence="2" key="2">
    <citation type="journal article" date="2023" name="IMA Fungus">
        <title>Comparative genomic study of the Penicillium genus elucidates a diverse pangenome and 15 lateral gene transfer events.</title>
        <authorList>
            <person name="Petersen C."/>
            <person name="Sorensen T."/>
            <person name="Nielsen M.R."/>
            <person name="Sondergaard T.E."/>
            <person name="Sorensen J.L."/>
            <person name="Fitzpatrick D.A."/>
            <person name="Frisvad J.C."/>
            <person name="Nielsen K.L."/>
        </authorList>
    </citation>
    <scope>NUCLEOTIDE SEQUENCE</scope>
    <source>
        <strain evidence="2">IBT 30728</strain>
    </source>
</reference>
<feature type="compositionally biased region" description="Basic residues" evidence="1">
    <location>
        <begin position="45"/>
        <end position="55"/>
    </location>
</feature>
<reference evidence="2" key="1">
    <citation type="submission" date="2022-12" db="EMBL/GenBank/DDBJ databases">
        <authorList>
            <person name="Petersen C."/>
        </authorList>
    </citation>
    <scope>NUCLEOTIDE SEQUENCE</scope>
    <source>
        <strain evidence="2">IBT 30728</strain>
    </source>
</reference>
<dbReference type="EMBL" id="JAPWDQ010000011">
    <property type="protein sequence ID" value="KAJ5475405.1"/>
    <property type="molecule type" value="Genomic_DNA"/>
</dbReference>
<evidence type="ECO:0000313" key="4">
    <source>
        <dbReference type="Proteomes" id="UP001148312"/>
    </source>
</evidence>
<proteinExistence type="predicted"/>
<evidence type="ECO:0000256" key="1">
    <source>
        <dbReference type="SAM" id="MobiDB-lite"/>
    </source>
</evidence>
<feature type="compositionally biased region" description="Basic and acidic residues" evidence="1">
    <location>
        <begin position="518"/>
        <end position="544"/>
    </location>
</feature>
<protein>
    <submittedName>
        <fullName evidence="2">Uncharacterized protein</fullName>
    </submittedName>
</protein>
<feature type="region of interest" description="Disordered" evidence="1">
    <location>
        <begin position="449"/>
        <end position="544"/>
    </location>
</feature>
<feature type="compositionally biased region" description="Basic residues" evidence="1">
    <location>
        <begin position="475"/>
        <end position="485"/>
    </location>
</feature>
<feature type="compositionally biased region" description="Basic and acidic residues" evidence="1">
    <location>
        <begin position="91"/>
        <end position="101"/>
    </location>
</feature>
<feature type="compositionally biased region" description="Basic and acidic residues" evidence="1">
    <location>
        <begin position="465"/>
        <end position="474"/>
    </location>
</feature>
<dbReference type="Proteomes" id="UP001148312">
    <property type="component" value="Unassembled WGS sequence"/>
</dbReference>
<feature type="region of interest" description="Disordered" evidence="1">
    <location>
        <begin position="237"/>
        <end position="273"/>
    </location>
</feature>
<organism evidence="2 4">
    <name type="scientific">Penicillium diatomitis</name>
    <dbReference type="NCBI Taxonomy" id="2819901"/>
    <lineage>
        <taxon>Eukaryota</taxon>
        <taxon>Fungi</taxon>
        <taxon>Dikarya</taxon>
        <taxon>Ascomycota</taxon>
        <taxon>Pezizomycotina</taxon>
        <taxon>Eurotiomycetes</taxon>
        <taxon>Eurotiomycetidae</taxon>
        <taxon>Eurotiales</taxon>
        <taxon>Aspergillaceae</taxon>
        <taxon>Penicillium</taxon>
    </lineage>
</organism>
<dbReference type="EMBL" id="JAPWDQ010000015">
    <property type="protein sequence ID" value="KAJ5469739.1"/>
    <property type="molecule type" value="Genomic_DNA"/>
</dbReference>
<feature type="region of interest" description="Disordered" evidence="1">
    <location>
        <begin position="1"/>
        <end position="101"/>
    </location>
</feature>
<gene>
    <name evidence="3" type="ORF">N7539_007692</name>
    <name evidence="2" type="ORF">N7539_009357</name>
</gene>
<evidence type="ECO:0000313" key="3">
    <source>
        <dbReference type="EMBL" id="KAJ5475405.1"/>
    </source>
</evidence>
<accession>A0A9W9WLK4</accession>
<dbReference type="RefSeq" id="XP_056787158.1">
    <property type="nucleotide sequence ID" value="XM_056937293.1"/>
</dbReference>
<name>A0A9W9WLK4_9EURO</name>
<keyword evidence="4" id="KW-1185">Reference proteome</keyword>
<dbReference type="AlphaFoldDB" id="A0A9W9WLK4"/>
<sequence>MAKRRQRRSRDAREIQTPFSDNEDSVKPDNIVPKLLPKSDENQKTKKKTGKKTRFGRSPTRAGDFAPNAGVHDSADETDPDIMDLASDHGGMAEHEPSPVSERVKRIIREDTFAHSNKMIKFLATEEPDYENCERFFEHLNHKIHSANKDDGLPELSGSIPQSFYPSTYRNWRRKFEEGIETKSSEYVMMAFKKTHELINRFNERCHLPQEWNLDREVMKEEAEIKGLEIVNDNDSIADEKSTGLNDQSDVDEDTATSSQASSLDNNGPTGLDALESRTIKEQRKLSTAKVLYWWPKGTGSQTFVRYGDHKTPIYRIRAGSYERYNRHTVPRIFPSRARGSAKIISSKNGLEHEVWKYTREDVEDILGIGWKIEEDDEEGFDALDAIQATKDACYPQTRALVKWKDGAITLETRSFIRRISSGSKLDADRMIFQKAVELETAYRKKHGLSDDVDSNHSGQESDADQSKDKAYRDRSRRHSRFARRGSRDRSPESENTDATMSESEPSVIPQKKRPSRRRNESSERSNRRGRDEKEETATIIKLERQLHQLRTKLAKSGRS</sequence>
<dbReference type="GeneID" id="81627542"/>
<comment type="caution">
    <text evidence="2">The sequence shown here is derived from an EMBL/GenBank/DDBJ whole genome shotgun (WGS) entry which is preliminary data.</text>
</comment>
<feature type="compositionally biased region" description="Polar residues" evidence="1">
    <location>
        <begin position="256"/>
        <end position="269"/>
    </location>
</feature>
<evidence type="ECO:0000313" key="2">
    <source>
        <dbReference type="EMBL" id="KAJ5469739.1"/>
    </source>
</evidence>